<dbReference type="RefSeq" id="WP_185884637.1">
    <property type="nucleotide sequence ID" value="NZ_CP060052.1"/>
</dbReference>
<reference evidence="2 3" key="1">
    <citation type="submission" date="2020-08" db="EMBL/GenBank/DDBJ databases">
        <authorList>
            <person name="Liu G."/>
            <person name="Sun C."/>
        </authorList>
    </citation>
    <scope>NUCLEOTIDE SEQUENCE [LARGE SCALE GENOMIC DNA]</scope>
    <source>
        <strain evidence="2 3">OT19</strain>
    </source>
</reference>
<feature type="transmembrane region" description="Helical" evidence="1">
    <location>
        <begin position="20"/>
        <end position="40"/>
    </location>
</feature>
<sequence>MARAASSGWSASHGLTGSSAFAASGLIWPLFLLGAIFNVALPKGGIIVYGLPVTLGYMLIAWAARWAASPSSAGAIYRSRPSCRPSVCSCRWG</sequence>
<accession>A0A7G6VUY2</accession>
<keyword evidence="1" id="KW-1133">Transmembrane helix</keyword>
<keyword evidence="1" id="KW-0472">Membrane</keyword>
<evidence type="ECO:0000313" key="2">
    <source>
        <dbReference type="EMBL" id="QNE05547.1"/>
    </source>
</evidence>
<dbReference type="AlphaFoldDB" id="A0A7G6VUY2"/>
<name>A0A7G6VUY2_9SPHN</name>
<dbReference type="EMBL" id="CP060052">
    <property type="protein sequence ID" value="QNE05547.1"/>
    <property type="molecule type" value="Genomic_DNA"/>
</dbReference>
<proteinExistence type="predicted"/>
<keyword evidence="1" id="KW-0812">Transmembrane</keyword>
<evidence type="ECO:0000313" key="3">
    <source>
        <dbReference type="Proteomes" id="UP000515297"/>
    </source>
</evidence>
<protein>
    <submittedName>
        <fullName evidence="2">Uncharacterized protein</fullName>
    </submittedName>
</protein>
<feature type="transmembrane region" description="Helical" evidence="1">
    <location>
        <begin position="46"/>
        <end position="68"/>
    </location>
</feature>
<organism evidence="2 3">
    <name type="scientific">Croceicoccus marinus</name>
    <dbReference type="NCBI Taxonomy" id="450378"/>
    <lineage>
        <taxon>Bacteria</taxon>
        <taxon>Pseudomonadati</taxon>
        <taxon>Pseudomonadota</taxon>
        <taxon>Alphaproteobacteria</taxon>
        <taxon>Sphingomonadales</taxon>
        <taxon>Erythrobacteraceae</taxon>
        <taxon>Croceicoccus</taxon>
    </lineage>
</organism>
<gene>
    <name evidence="2" type="ORF">H4O24_02275</name>
</gene>
<evidence type="ECO:0000256" key="1">
    <source>
        <dbReference type="SAM" id="Phobius"/>
    </source>
</evidence>
<dbReference type="Proteomes" id="UP000515297">
    <property type="component" value="Chromosome"/>
</dbReference>